<proteinExistence type="predicted"/>
<accession>A0A5J4UJS8</accession>
<feature type="chain" id="PRO_5023916165" evidence="1">
    <location>
        <begin position="24"/>
        <end position="96"/>
    </location>
</feature>
<keyword evidence="1" id="KW-0732">Signal</keyword>
<dbReference type="Proteomes" id="UP000324800">
    <property type="component" value="Unassembled WGS sequence"/>
</dbReference>
<comment type="caution">
    <text evidence="2">The sequence shown here is derived from an EMBL/GenBank/DDBJ whole genome shotgun (WGS) entry which is preliminary data.</text>
</comment>
<organism evidence="2 3">
    <name type="scientific">Streblomastix strix</name>
    <dbReference type="NCBI Taxonomy" id="222440"/>
    <lineage>
        <taxon>Eukaryota</taxon>
        <taxon>Metamonada</taxon>
        <taxon>Preaxostyla</taxon>
        <taxon>Oxymonadida</taxon>
        <taxon>Streblomastigidae</taxon>
        <taxon>Streblomastix</taxon>
    </lineage>
</organism>
<name>A0A5J4UJS8_9EUKA</name>
<sequence length="96" mass="11314">MPLLHLKLLLLLFIHAFLSELGAQYMLYSDSSPHPPQILVSQNRKEFEMLFNRKNDEFLVNVMIYYGTRVRMRLACDYDSGIEILLEQFNSIGQFK</sequence>
<evidence type="ECO:0000256" key="1">
    <source>
        <dbReference type="SAM" id="SignalP"/>
    </source>
</evidence>
<evidence type="ECO:0000313" key="3">
    <source>
        <dbReference type="Proteomes" id="UP000324800"/>
    </source>
</evidence>
<protein>
    <submittedName>
        <fullName evidence="2">Uncharacterized protein</fullName>
    </submittedName>
</protein>
<feature type="signal peptide" evidence="1">
    <location>
        <begin position="1"/>
        <end position="23"/>
    </location>
</feature>
<evidence type="ECO:0000313" key="2">
    <source>
        <dbReference type="EMBL" id="KAA6370280.1"/>
    </source>
</evidence>
<dbReference type="AlphaFoldDB" id="A0A5J4UJS8"/>
<dbReference type="EMBL" id="SNRW01015544">
    <property type="protein sequence ID" value="KAA6370280.1"/>
    <property type="molecule type" value="Genomic_DNA"/>
</dbReference>
<gene>
    <name evidence="2" type="ORF">EZS28_034193</name>
</gene>
<reference evidence="2 3" key="1">
    <citation type="submission" date="2019-03" db="EMBL/GenBank/DDBJ databases">
        <title>Single cell metagenomics reveals metabolic interactions within the superorganism composed of flagellate Streblomastix strix and complex community of Bacteroidetes bacteria on its surface.</title>
        <authorList>
            <person name="Treitli S.C."/>
            <person name="Kolisko M."/>
            <person name="Husnik F."/>
            <person name="Keeling P."/>
            <person name="Hampl V."/>
        </authorList>
    </citation>
    <scope>NUCLEOTIDE SEQUENCE [LARGE SCALE GENOMIC DNA]</scope>
    <source>
        <strain evidence="2">ST1C</strain>
    </source>
</reference>